<dbReference type="InterPro" id="IPR018541">
    <property type="entry name" value="Ftsk_gamma"/>
</dbReference>
<name>A0ABN8XCS4_9BACT</name>
<evidence type="ECO:0000256" key="8">
    <source>
        <dbReference type="ARBA" id="ARBA00022840"/>
    </source>
</evidence>
<sequence length="820" mass="90777">MFTERNSILFEIFSIVCFGAAILLILSLASFHATDIAFNQWPPKTATSNAVGPLGAYTAFFLFMFFGFGAYTVPVLLITAGIALGIHAKICWWKKIPLSFLLLSSIAALLELQPLLGKITEQNREIFTPGGLIGDIAKRLLLVRFLGEPGSLVLLIILLILFFVLLYETEPVRSLIRLAIYLKEKIEAHQEALLQQKGLSGQLELAHKKLRKEEKEIEKVLKKQSPPPLCVDSLFRRKNDTSGISGIIGNSKDLDNNPIPQQKPSLFKKMNLFGNKEKEGENQNTSTSNSFESPKNDSKNDPLIFSPSLGAKEKSTSTILKNPSKESSKPEKLSAESSTYASPPISLLRQNPYLGKVAVPESELRNQAQLLIETLASFGIEVNPGAITYGPTITRFELYPAAGVRVDRIKNLQRDIARSMRAERVNILAPIPGKDSVGVELPNAKKIPVFLRDILESPDWNNSKAKIPLALGKNVYGEALIADLFEMPHLLIAGATGSGKSVCLNSILLSLLYKFGPSDLRIILVDPKQVELQAYNGIAHLIVPVIIDSKKVLNGLKWLIQEMERRYGLLAEAGTRNIIAYNSKLERTTSTIKEEEEKKEKLPWIVVVIDELADLMQTTPAEVEVAIARLSAKARAAGIHLIVATQTPRREVITGVIKANIPSRIAFQVASSLDSRVILDENGAENLIGKGDFLFLPPATSKMIRGQGAYVSEEEVYEVVEHIKSLYPSSTIPQVQNAIDNETKELEISESDRELIQKCLEIIWQEKRASTSLLQRRLRLGYNRAAWVMDLLEEKGIVGPENGAKPREILVDLNGPIPHF</sequence>
<dbReference type="InterPro" id="IPR050206">
    <property type="entry name" value="FtsK/SpoIIIE/SftA"/>
</dbReference>
<evidence type="ECO:0000313" key="19">
    <source>
        <dbReference type="Proteomes" id="UP001161497"/>
    </source>
</evidence>
<keyword evidence="12" id="KW-0131">Cell cycle</keyword>
<evidence type="ECO:0000256" key="12">
    <source>
        <dbReference type="ARBA" id="ARBA00023306"/>
    </source>
</evidence>
<evidence type="ECO:0000256" key="7">
    <source>
        <dbReference type="ARBA" id="ARBA00022829"/>
    </source>
</evidence>
<organism evidence="18 19">
    <name type="scientific">Candidatus Methylacidiphilum fumarolicum</name>
    <dbReference type="NCBI Taxonomy" id="591154"/>
    <lineage>
        <taxon>Bacteria</taxon>
        <taxon>Pseudomonadati</taxon>
        <taxon>Verrucomicrobiota</taxon>
        <taxon>Methylacidiphilae</taxon>
        <taxon>Methylacidiphilales</taxon>
        <taxon>Methylacidiphilaceae</taxon>
        <taxon>Methylacidiphilum (ex Ratnadevi et al. 2023)</taxon>
    </lineage>
</organism>
<keyword evidence="3" id="KW-1003">Cell membrane</keyword>
<comment type="similarity">
    <text evidence="2">Belongs to the FtsK/SpoIIIE/SftA family.</text>
</comment>
<dbReference type="InterPro" id="IPR041027">
    <property type="entry name" value="FtsK_alpha"/>
</dbReference>
<evidence type="ECO:0000313" key="18">
    <source>
        <dbReference type="EMBL" id="CAI9085080.1"/>
    </source>
</evidence>
<dbReference type="Gene3D" id="1.10.10.10">
    <property type="entry name" value="Winged helix-like DNA-binding domain superfamily/Winged helix DNA-binding domain"/>
    <property type="match status" value="1"/>
</dbReference>
<dbReference type="SMART" id="SM00843">
    <property type="entry name" value="Ftsk_gamma"/>
    <property type="match status" value="1"/>
</dbReference>
<keyword evidence="7" id="KW-0159">Chromosome partition</keyword>
<dbReference type="SMART" id="SM00382">
    <property type="entry name" value="AAA"/>
    <property type="match status" value="1"/>
</dbReference>
<feature type="transmembrane region" description="Helical" evidence="16">
    <location>
        <begin position="12"/>
        <end position="34"/>
    </location>
</feature>
<evidence type="ECO:0000256" key="15">
    <source>
        <dbReference type="SAM" id="MobiDB-lite"/>
    </source>
</evidence>
<dbReference type="Pfam" id="PF13491">
    <property type="entry name" value="FtsK_4TM"/>
    <property type="match status" value="1"/>
</dbReference>
<dbReference type="RefSeq" id="WP_009060976.1">
    <property type="nucleotide sequence ID" value="NZ_JAHXRZ010000006.1"/>
</dbReference>
<gene>
    <name evidence="18" type="primary">ftsK</name>
    <name evidence="18" type="ORF">MFUM_0699</name>
</gene>
<dbReference type="PROSITE" id="PS50901">
    <property type="entry name" value="FTSK"/>
    <property type="match status" value="1"/>
</dbReference>
<dbReference type="InterPro" id="IPR027417">
    <property type="entry name" value="P-loop_NTPase"/>
</dbReference>
<dbReference type="SUPFAM" id="SSF52540">
    <property type="entry name" value="P-loop containing nucleoside triphosphate hydrolases"/>
    <property type="match status" value="1"/>
</dbReference>
<dbReference type="InterPro" id="IPR036390">
    <property type="entry name" value="WH_DNA-bd_sf"/>
</dbReference>
<dbReference type="EMBL" id="OX458932">
    <property type="protein sequence ID" value="CAI9085080.1"/>
    <property type="molecule type" value="Genomic_DNA"/>
</dbReference>
<keyword evidence="6 14" id="KW-0547">Nucleotide-binding</keyword>
<dbReference type="Pfam" id="PF01580">
    <property type="entry name" value="FtsK_SpoIIIE"/>
    <property type="match status" value="1"/>
</dbReference>
<evidence type="ECO:0000256" key="11">
    <source>
        <dbReference type="ARBA" id="ARBA00023136"/>
    </source>
</evidence>
<keyword evidence="11 16" id="KW-0472">Membrane</keyword>
<keyword evidence="19" id="KW-1185">Reference proteome</keyword>
<comment type="subcellular location">
    <subcellularLocation>
        <location evidence="1">Cell membrane</location>
        <topology evidence="1">Multi-pass membrane protein</topology>
    </subcellularLocation>
</comment>
<evidence type="ECO:0000256" key="6">
    <source>
        <dbReference type="ARBA" id="ARBA00022741"/>
    </source>
</evidence>
<evidence type="ECO:0000256" key="1">
    <source>
        <dbReference type="ARBA" id="ARBA00004651"/>
    </source>
</evidence>
<dbReference type="Proteomes" id="UP001161497">
    <property type="component" value="Chromosome"/>
</dbReference>
<feature type="binding site" evidence="14">
    <location>
        <begin position="494"/>
        <end position="501"/>
    </location>
    <ligand>
        <name>ATP</name>
        <dbReference type="ChEBI" id="CHEBI:30616"/>
    </ligand>
</feature>
<evidence type="ECO:0000256" key="16">
    <source>
        <dbReference type="SAM" id="Phobius"/>
    </source>
</evidence>
<dbReference type="InterPro" id="IPR003593">
    <property type="entry name" value="AAA+_ATPase"/>
</dbReference>
<dbReference type="PANTHER" id="PTHR22683:SF41">
    <property type="entry name" value="DNA TRANSLOCASE FTSK"/>
    <property type="match status" value="1"/>
</dbReference>
<reference evidence="18" key="1">
    <citation type="submission" date="2023-03" db="EMBL/GenBank/DDBJ databases">
        <authorList>
            <person name="Cremers G."/>
            <person name="Picone N."/>
        </authorList>
    </citation>
    <scope>NUCLEOTIDE SEQUENCE</scope>
    <source>
        <strain evidence="18">Sample_alias</strain>
    </source>
</reference>
<feature type="region of interest" description="Disordered" evidence="15">
    <location>
        <begin position="277"/>
        <end position="340"/>
    </location>
</feature>
<dbReference type="SUPFAM" id="SSF46785">
    <property type="entry name" value="Winged helix' DNA-binding domain"/>
    <property type="match status" value="1"/>
</dbReference>
<feature type="compositionally biased region" description="Polar residues" evidence="15">
    <location>
        <begin position="282"/>
        <end position="293"/>
    </location>
</feature>
<keyword evidence="8 14" id="KW-0067">ATP-binding</keyword>
<dbReference type="InterPro" id="IPR036388">
    <property type="entry name" value="WH-like_DNA-bd_sf"/>
</dbReference>
<dbReference type="InterPro" id="IPR025199">
    <property type="entry name" value="FtsK_4TM"/>
</dbReference>
<accession>A0ABN8XCS4</accession>
<evidence type="ECO:0000256" key="13">
    <source>
        <dbReference type="ARBA" id="ARBA00025923"/>
    </source>
</evidence>
<feature type="transmembrane region" description="Helical" evidence="16">
    <location>
        <begin position="149"/>
        <end position="167"/>
    </location>
</feature>
<evidence type="ECO:0000256" key="3">
    <source>
        <dbReference type="ARBA" id="ARBA00022475"/>
    </source>
</evidence>
<comment type="subunit">
    <text evidence="13">Homohexamer. Forms a ring that surrounds DNA.</text>
</comment>
<dbReference type="PANTHER" id="PTHR22683">
    <property type="entry name" value="SPORULATION PROTEIN RELATED"/>
    <property type="match status" value="1"/>
</dbReference>
<evidence type="ECO:0000256" key="9">
    <source>
        <dbReference type="ARBA" id="ARBA00022989"/>
    </source>
</evidence>
<dbReference type="Gene3D" id="3.40.50.300">
    <property type="entry name" value="P-loop containing nucleotide triphosphate hydrolases"/>
    <property type="match status" value="1"/>
</dbReference>
<dbReference type="Pfam" id="PF09397">
    <property type="entry name" value="FtsK_gamma"/>
    <property type="match status" value="1"/>
</dbReference>
<evidence type="ECO:0000259" key="17">
    <source>
        <dbReference type="PROSITE" id="PS50901"/>
    </source>
</evidence>
<evidence type="ECO:0000256" key="10">
    <source>
        <dbReference type="ARBA" id="ARBA00023125"/>
    </source>
</evidence>
<feature type="domain" description="FtsK" evidence="17">
    <location>
        <begin position="477"/>
        <end position="676"/>
    </location>
</feature>
<feature type="transmembrane region" description="Helical" evidence="16">
    <location>
        <begin position="54"/>
        <end position="84"/>
    </location>
</feature>
<protein>
    <submittedName>
        <fullName evidence="18">DNA segregation ATPase FtsK/SpoIIIE</fullName>
    </submittedName>
</protein>
<keyword evidence="5 16" id="KW-0812">Transmembrane</keyword>
<evidence type="ECO:0000256" key="5">
    <source>
        <dbReference type="ARBA" id="ARBA00022692"/>
    </source>
</evidence>
<dbReference type="Pfam" id="PF17854">
    <property type="entry name" value="FtsK_alpha"/>
    <property type="match status" value="1"/>
</dbReference>
<keyword evidence="10" id="KW-0238">DNA-binding</keyword>
<evidence type="ECO:0000256" key="14">
    <source>
        <dbReference type="PROSITE-ProRule" id="PRU00289"/>
    </source>
</evidence>
<proteinExistence type="inferred from homology"/>
<evidence type="ECO:0000256" key="4">
    <source>
        <dbReference type="ARBA" id="ARBA00022618"/>
    </source>
</evidence>
<dbReference type="Gene3D" id="3.30.980.40">
    <property type="match status" value="1"/>
</dbReference>
<dbReference type="InterPro" id="IPR002543">
    <property type="entry name" value="FtsK_dom"/>
</dbReference>
<dbReference type="CDD" id="cd01127">
    <property type="entry name" value="TrwB_TraG_TraD_VirD4"/>
    <property type="match status" value="1"/>
</dbReference>
<keyword evidence="4" id="KW-0132">Cell division</keyword>
<feature type="compositionally biased region" description="Basic and acidic residues" evidence="15">
    <location>
        <begin position="323"/>
        <end position="334"/>
    </location>
</feature>
<evidence type="ECO:0000256" key="2">
    <source>
        <dbReference type="ARBA" id="ARBA00006474"/>
    </source>
</evidence>
<keyword evidence="9 16" id="KW-1133">Transmembrane helix</keyword>